<dbReference type="RefSeq" id="WP_035133834.1">
    <property type="nucleotide sequence ID" value="NZ_JPMD01000030.1"/>
</dbReference>
<evidence type="ECO:0000313" key="1">
    <source>
        <dbReference type="EMBL" id="KEZ85784.1"/>
    </source>
</evidence>
<gene>
    <name evidence="1" type="ORF">IO99_12820</name>
</gene>
<dbReference type="Gene3D" id="2.40.30.100">
    <property type="entry name" value="AF2212/PG0164-like"/>
    <property type="match status" value="1"/>
</dbReference>
<dbReference type="EMBL" id="JPMD01000030">
    <property type="protein sequence ID" value="KEZ85784.1"/>
    <property type="molecule type" value="Genomic_DNA"/>
</dbReference>
<organism evidence="1 2">
    <name type="scientific">Clostridium sulfidigenes</name>
    <dbReference type="NCBI Taxonomy" id="318464"/>
    <lineage>
        <taxon>Bacteria</taxon>
        <taxon>Bacillati</taxon>
        <taxon>Bacillota</taxon>
        <taxon>Clostridia</taxon>
        <taxon>Eubacteriales</taxon>
        <taxon>Clostridiaceae</taxon>
        <taxon>Clostridium</taxon>
    </lineage>
</organism>
<dbReference type="InterPro" id="IPR015018">
    <property type="entry name" value="DUF1905"/>
</dbReference>
<dbReference type="Pfam" id="PF08922">
    <property type="entry name" value="DUF1905"/>
    <property type="match status" value="1"/>
</dbReference>
<keyword evidence="2" id="KW-1185">Reference proteome</keyword>
<reference evidence="1 2" key="1">
    <citation type="submission" date="2014-07" db="EMBL/GenBank/DDBJ databases">
        <title>Draft genome of Clostridium sulfidigenes 113A isolated from sediments associated with methane hydrate from Krishna Godavari basin.</title>
        <authorList>
            <person name="Honkalas V.S."/>
            <person name="Dabir A.P."/>
            <person name="Arora P."/>
            <person name="Dhakephalkar P.K."/>
        </authorList>
    </citation>
    <scope>NUCLEOTIDE SEQUENCE [LARGE SCALE GENOMIC DNA]</scope>
    <source>
        <strain evidence="1 2">113A</strain>
    </source>
</reference>
<evidence type="ECO:0000313" key="2">
    <source>
        <dbReference type="Proteomes" id="UP000028542"/>
    </source>
</evidence>
<proteinExistence type="predicted"/>
<accession>A0A084JA00</accession>
<dbReference type="AlphaFoldDB" id="A0A084JA00"/>
<name>A0A084JA00_9CLOT</name>
<evidence type="ECO:0008006" key="3">
    <source>
        <dbReference type="Google" id="ProtNLM"/>
    </source>
</evidence>
<dbReference type="Proteomes" id="UP000028542">
    <property type="component" value="Unassembled WGS sequence"/>
</dbReference>
<sequence length="223" mass="25697">MRYSFNSSFFKESNRTFISIPFNVWETCKVKGMIPVKVIINDVSFECRLMPKGKGVYYIPIVKSVLNKISSVNEVCVKFEIIEGLTRINFDSLYSKENPIRKIDSIEYVKQPDKGLCGQTCIAMLTGLPIDEIINVMHSNKCLASISKVIEALDYYGIAHSDKFIYTRGREVKFPKCCIINVRGNKKNHLMVYYSGTYYDPTYGIMKDYLYENVISYLEITVE</sequence>
<comment type="caution">
    <text evidence="1">The sequence shown here is derived from an EMBL/GenBank/DDBJ whole genome shotgun (WGS) entry which is preliminary data.</text>
</comment>
<dbReference type="eggNOG" id="ENOG502ZCJI">
    <property type="taxonomic scope" value="Bacteria"/>
</dbReference>
<protein>
    <recommendedName>
        <fullName evidence="3">DUF1905 domain-containing protein</fullName>
    </recommendedName>
</protein>
<dbReference type="InterPro" id="IPR037079">
    <property type="entry name" value="AF2212/PG0164-like_sf"/>
</dbReference>
<dbReference type="SUPFAM" id="SSF141694">
    <property type="entry name" value="AF2212/PG0164-like"/>
    <property type="match status" value="1"/>
</dbReference>